<comment type="caution">
    <text evidence="2">The sequence shown here is derived from an EMBL/GenBank/DDBJ whole genome shotgun (WGS) entry which is preliminary data.</text>
</comment>
<dbReference type="SUPFAM" id="SSF88713">
    <property type="entry name" value="Glycoside hydrolase/deacetylase"/>
    <property type="match status" value="1"/>
</dbReference>
<dbReference type="RefSeq" id="WP_145025393.1">
    <property type="nucleotide sequence ID" value="NZ_VLLN01000033.1"/>
</dbReference>
<dbReference type="EMBL" id="VLLN01000033">
    <property type="protein sequence ID" value="TWJ13906.1"/>
    <property type="molecule type" value="Genomic_DNA"/>
</dbReference>
<accession>A0A562V7N0</accession>
<dbReference type="InterPro" id="IPR050248">
    <property type="entry name" value="Polysacc_deacetylase_ArnD"/>
</dbReference>
<proteinExistence type="predicted"/>
<gene>
    <name evidence="2" type="ORF">JN12_03623</name>
</gene>
<organism evidence="2 3">
    <name type="scientific">Geobacter argillaceus</name>
    <dbReference type="NCBI Taxonomy" id="345631"/>
    <lineage>
        <taxon>Bacteria</taxon>
        <taxon>Pseudomonadati</taxon>
        <taxon>Thermodesulfobacteriota</taxon>
        <taxon>Desulfuromonadia</taxon>
        <taxon>Geobacterales</taxon>
        <taxon>Geobacteraceae</taxon>
        <taxon>Geobacter</taxon>
    </lineage>
</organism>
<sequence length="300" mass="32934">MTQPTIALKIDVDTYAGTRDGVPRLLELLDRFGIRATFYFSMGPDNSGKAIRRIFTRKGFLRKMLRTRAPSIYGPKTLLYGTLLPAPQIASAFPQILRRTAELGHEVGIHCWDHVKWHDYLPWLPKAVTAMELGKASALFQEIFGCRATTTAAPGWTASPDSLEIQDAMGLGFCSDSRGTVPFYPVMGGRRFTTLQIPTTWPTMDELLGENGITAATINDLYLSRVQPGLNVHTIHAELEGWAMADTFTTLLERLTSRGVRFVTLGEAVAEFGKDAPACTLTMGELPGRAGNVAVQGDWA</sequence>
<reference evidence="2 3" key="1">
    <citation type="submission" date="2019-07" db="EMBL/GenBank/DDBJ databases">
        <title>Genomic Encyclopedia of Archaeal and Bacterial Type Strains, Phase II (KMG-II): from individual species to whole genera.</title>
        <authorList>
            <person name="Goeker M."/>
        </authorList>
    </citation>
    <scope>NUCLEOTIDE SEQUENCE [LARGE SCALE GENOMIC DNA]</scope>
    <source>
        <strain evidence="2 3">ATCC BAA-1139</strain>
    </source>
</reference>
<dbReference type="PANTHER" id="PTHR10587">
    <property type="entry name" value="GLYCOSYL TRANSFERASE-RELATED"/>
    <property type="match status" value="1"/>
</dbReference>
<dbReference type="Proteomes" id="UP000319449">
    <property type="component" value="Unassembled WGS sequence"/>
</dbReference>
<dbReference type="GO" id="GO:0016810">
    <property type="term" value="F:hydrolase activity, acting on carbon-nitrogen (but not peptide) bonds"/>
    <property type="evidence" value="ECO:0007669"/>
    <property type="project" value="InterPro"/>
</dbReference>
<name>A0A562V7N0_9BACT</name>
<dbReference type="GO" id="GO:0005975">
    <property type="term" value="P:carbohydrate metabolic process"/>
    <property type="evidence" value="ECO:0007669"/>
    <property type="project" value="InterPro"/>
</dbReference>
<dbReference type="PROSITE" id="PS51677">
    <property type="entry name" value="NODB"/>
    <property type="match status" value="1"/>
</dbReference>
<protein>
    <submittedName>
        <fullName evidence="2">Peptidoglycan/xylan/chitin deacetylase (PgdA/CDA1 family)</fullName>
    </submittedName>
</protein>
<dbReference type="PANTHER" id="PTHR10587:SF137">
    <property type="entry name" value="4-DEOXY-4-FORMAMIDO-L-ARABINOSE-PHOSPHOUNDECAPRENOL DEFORMYLASE ARND-RELATED"/>
    <property type="match status" value="1"/>
</dbReference>
<evidence type="ECO:0000313" key="3">
    <source>
        <dbReference type="Proteomes" id="UP000319449"/>
    </source>
</evidence>
<dbReference type="Pfam" id="PF01522">
    <property type="entry name" value="Polysacc_deac_1"/>
    <property type="match status" value="1"/>
</dbReference>
<dbReference type="InterPro" id="IPR011330">
    <property type="entry name" value="Glyco_hydro/deAcase_b/a-brl"/>
</dbReference>
<evidence type="ECO:0000313" key="2">
    <source>
        <dbReference type="EMBL" id="TWJ13906.1"/>
    </source>
</evidence>
<dbReference type="Gene3D" id="3.20.20.370">
    <property type="entry name" value="Glycoside hydrolase/deacetylase"/>
    <property type="match status" value="1"/>
</dbReference>
<keyword evidence="3" id="KW-1185">Reference proteome</keyword>
<dbReference type="CDD" id="cd10939">
    <property type="entry name" value="CE4_ArnD"/>
    <property type="match status" value="1"/>
</dbReference>
<dbReference type="AlphaFoldDB" id="A0A562V7N0"/>
<dbReference type="InterPro" id="IPR002509">
    <property type="entry name" value="NODB_dom"/>
</dbReference>
<feature type="domain" description="NodB homology" evidence="1">
    <location>
        <begin position="4"/>
        <end position="263"/>
    </location>
</feature>
<dbReference type="OrthoDB" id="9784220at2"/>
<evidence type="ECO:0000259" key="1">
    <source>
        <dbReference type="PROSITE" id="PS51677"/>
    </source>
</evidence>